<feature type="domain" description="LamG-like jellyroll fold" evidence="5">
    <location>
        <begin position="996"/>
        <end position="1138"/>
    </location>
</feature>
<dbReference type="InterPro" id="IPR006558">
    <property type="entry name" value="LamG-like"/>
</dbReference>
<dbReference type="Proteomes" id="UP000546642">
    <property type="component" value="Unassembled WGS sequence"/>
</dbReference>
<sequence length="1151" mass="123841">MYRRMSVMVAVAVMATVLTAPGATADERAADDPDAPPNAAEGSSAAAQAATTGERVEIESATDERSQVFAEPDGSFTLEQSAVPERVRTPGGWVPIDTTLETSGDGTVRPKAVSADVVFSGGGEVPMARVGLGSKAVELDWPGELPAPELDEDRATYADVLPGVDLVLTAGTDGFSQVLVVHTREAAENPELAELELALGTTGVRMDADEAGNLEALGENGGESVFTASSPAMWDSSGDDIPEEELNNRAATGARTALLQARTTPTSIKLVPDHAMLTDPKTEYPVYIDPSVSVSRKAWAYVDKKYPSTVYYNRSDKDTGVGYEPQYGHTKRAFWRFSVFERTKKPTTTIQSATLRAEVTHAFGCTNATFTLWRTYALSSKTTWNKQPGKMTKQDTVNVDKGRPACGGKGVEFDATQAYRAAAQAGHQSVTYGLYGNERVSGSNWDWRRFAKNPKLVVRFNNKPEQPSTAKMSDSHGGVCSTDPKKPRLINTTSPTFRAYTRDYDSHWYGQKLKTRFEWKIEGKGDRVGHVDTAYKDVAKWPKGSYYSATGRNLPEGELLGYRAIAHDQTVWGYPWSDWCYIKIDTTNPETGPKVTSEDYPAGHTETGTVGKPGEFTFSANGVDDAAAYHYSVNDASCSTKITPSTPGGSVTTTITPRMAGPNLIHARTSDAHGNSSDCVLVYTFTVAPPSNPLAHFTFDEGEGRTAADSAKSGRAAAGFGGVEWTRGRMGAVEGASHRLNGTAVATDGENGRLATEGPVVDTSTTFSVAAWVRLDGKNGNHTAVSQDGDVNSAFILGYQATQGRDNWVFRMPPADAHNAPGWATVPSDDPAQVGVWTHLLAVVDSATGQANLYVDGVRQSGTATVTSPWRADGSLVIGGDKYRGADGGAWPGAIDDVRVWDRAVLDETVGESEEQPETWRLANRPPMLEGRWELDETSGTSVADSSDHGLIGTLHGDPETAWGRAENDHTMSSGVTLNGTDERITTDSPAIRTDRSFSVAAWVRLDETGTNSTAVSQDGKSNSGFYLGQQNTYDWDNWVLKMAPSDTEGARDWPRALSRNKPELGTWTHLAATYDHTNREIALYVNGERQGTAAQETPWHANGPLVIGAARFEGRLAGAWGGDIDEVHVYQGVLDQLDIEQVIQGAVAMP</sequence>
<keyword evidence="2" id="KW-1015">Disulfide bond</keyword>
<dbReference type="InterPro" id="IPR042837">
    <property type="entry name" value="PTX3"/>
</dbReference>
<name>A0A7W9YJ65_9ACTN</name>
<reference evidence="6 7" key="1">
    <citation type="submission" date="2020-08" db="EMBL/GenBank/DDBJ databases">
        <title>Sequencing the genomes of 1000 actinobacteria strains.</title>
        <authorList>
            <person name="Klenk H.-P."/>
        </authorList>
    </citation>
    <scope>NUCLEOTIDE SEQUENCE [LARGE SCALE GENOMIC DNA]</scope>
    <source>
        <strain evidence="6 7">DSM 46659</strain>
    </source>
</reference>
<dbReference type="EMBL" id="JACHDS010000001">
    <property type="protein sequence ID" value="MBB6173125.1"/>
    <property type="molecule type" value="Genomic_DNA"/>
</dbReference>
<dbReference type="RefSeq" id="WP_246421777.1">
    <property type="nucleotide sequence ID" value="NZ_JACHDS010000001.1"/>
</dbReference>
<dbReference type="GO" id="GO:0006955">
    <property type="term" value="P:immune response"/>
    <property type="evidence" value="ECO:0007669"/>
    <property type="project" value="InterPro"/>
</dbReference>
<feature type="region of interest" description="Disordered" evidence="3">
    <location>
        <begin position="24"/>
        <end position="78"/>
    </location>
</feature>
<evidence type="ECO:0000313" key="7">
    <source>
        <dbReference type="Proteomes" id="UP000546642"/>
    </source>
</evidence>
<dbReference type="Gene3D" id="2.60.120.200">
    <property type="match status" value="2"/>
</dbReference>
<proteinExistence type="predicted"/>
<feature type="region of interest" description="Disordered" evidence="3">
    <location>
        <begin position="464"/>
        <end position="488"/>
    </location>
</feature>
<feature type="compositionally biased region" description="Low complexity" evidence="3">
    <location>
        <begin position="37"/>
        <end position="53"/>
    </location>
</feature>
<dbReference type="SUPFAM" id="SSF49899">
    <property type="entry name" value="Concanavalin A-like lectins/glucanases"/>
    <property type="match status" value="2"/>
</dbReference>
<keyword evidence="7" id="KW-1185">Reference proteome</keyword>
<dbReference type="PANTHER" id="PTHR46943">
    <property type="entry name" value="PENTRAXIN-RELATED PROTEIN PTX3"/>
    <property type="match status" value="1"/>
</dbReference>
<feature type="signal peptide" evidence="4">
    <location>
        <begin position="1"/>
        <end position="25"/>
    </location>
</feature>
<evidence type="ECO:0000256" key="3">
    <source>
        <dbReference type="SAM" id="MobiDB-lite"/>
    </source>
</evidence>
<feature type="chain" id="PRO_5030647189" description="LamG-like jellyroll fold domain-containing protein" evidence="4">
    <location>
        <begin position="26"/>
        <end position="1151"/>
    </location>
</feature>
<evidence type="ECO:0000259" key="5">
    <source>
        <dbReference type="SMART" id="SM00560"/>
    </source>
</evidence>
<evidence type="ECO:0000256" key="2">
    <source>
        <dbReference type="ARBA" id="ARBA00023157"/>
    </source>
</evidence>
<feature type="compositionally biased region" description="Basic and acidic residues" evidence="3">
    <location>
        <begin position="54"/>
        <end position="66"/>
    </location>
</feature>
<dbReference type="SMART" id="SM00560">
    <property type="entry name" value="LamGL"/>
    <property type="match status" value="2"/>
</dbReference>
<dbReference type="Pfam" id="PF13385">
    <property type="entry name" value="Laminin_G_3"/>
    <property type="match status" value="2"/>
</dbReference>
<organism evidence="6 7">
    <name type="scientific">Nocardiopsis mwathae</name>
    <dbReference type="NCBI Taxonomy" id="1472723"/>
    <lineage>
        <taxon>Bacteria</taxon>
        <taxon>Bacillati</taxon>
        <taxon>Actinomycetota</taxon>
        <taxon>Actinomycetes</taxon>
        <taxon>Streptosporangiales</taxon>
        <taxon>Nocardiopsidaceae</taxon>
        <taxon>Nocardiopsis</taxon>
    </lineage>
</organism>
<evidence type="ECO:0000256" key="1">
    <source>
        <dbReference type="ARBA" id="ARBA00022729"/>
    </source>
</evidence>
<feature type="domain" description="LamG-like jellyroll fold" evidence="5">
    <location>
        <begin position="765"/>
        <end position="908"/>
    </location>
</feature>
<evidence type="ECO:0000313" key="6">
    <source>
        <dbReference type="EMBL" id="MBB6173125.1"/>
    </source>
</evidence>
<gene>
    <name evidence="6" type="ORF">HNR23_003185</name>
</gene>
<comment type="caution">
    <text evidence="6">The sequence shown here is derived from an EMBL/GenBank/DDBJ whole genome shotgun (WGS) entry which is preliminary data.</text>
</comment>
<dbReference type="PANTHER" id="PTHR46943:SF1">
    <property type="entry name" value="PENTRAXIN-RELATED PROTEIN PTX3"/>
    <property type="match status" value="1"/>
</dbReference>
<keyword evidence="1 4" id="KW-0732">Signal</keyword>
<dbReference type="AlphaFoldDB" id="A0A7W9YJ65"/>
<evidence type="ECO:0000256" key="4">
    <source>
        <dbReference type="SAM" id="SignalP"/>
    </source>
</evidence>
<accession>A0A7W9YJ65</accession>
<dbReference type="InterPro" id="IPR013320">
    <property type="entry name" value="ConA-like_dom_sf"/>
</dbReference>
<protein>
    <recommendedName>
        <fullName evidence="5">LamG-like jellyroll fold domain-containing protein</fullName>
    </recommendedName>
</protein>